<dbReference type="PROSITE" id="PS50109">
    <property type="entry name" value="HIS_KIN"/>
    <property type="match status" value="1"/>
</dbReference>
<keyword evidence="6" id="KW-0808">Transferase</keyword>
<accession>A0ABX1Z5Y1</accession>
<reference evidence="15 16" key="1">
    <citation type="submission" date="2019-10" db="EMBL/GenBank/DDBJ databases">
        <title>Description of Paenibacillus choica sp. nov.</title>
        <authorList>
            <person name="Carlier A."/>
            <person name="Qi S."/>
        </authorList>
    </citation>
    <scope>NUCLEOTIDE SEQUENCE [LARGE SCALE GENOMIC DNA]</scope>
    <source>
        <strain evidence="15 16">LMG 31460</strain>
    </source>
</reference>
<keyword evidence="11 12" id="KW-0472">Membrane</keyword>
<keyword evidence="7" id="KW-0547">Nucleotide-binding</keyword>
<organism evidence="15 16">
    <name type="scientific">Paenibacillus germinis</name>
    <dbReference type="NCBI Taxonomy" id="2654979"/>
    <lineage>
        <taxon>Bacteria</taxon>
        <taxon>Bacillati</taxon>
        <taxon>Bacillota</taxon>
        <taxon>Bacilli</taxon>
        <taxon>Bacillales</taxon>
        <taxon>Paenibacillaceae</taxon>
        <taxon>Paenibacillus</taxon>
    </lineage>
</organism>
<dbReference type="InterPro" id="IPR003660">
    <property type="entry name" value="HAMP_dom"/>
</dbReference>
<dbReference type="Gene3D" id="3.30.565.10">
    <property type="entry name" value="Histidine kinase-like ATPase, C-terminal domain"/>
    <property type="match status" value="1"/>
</dbReference>
<keyword evidence="4" id="KW-1003">Cell membrane</keyword>
<dbReference type="Gene3D" id="3.30.450.20">
    <property type="entry name" value="PAS domain"/>
    <property type="match status" value="1"/>
</dbReference>
<gene>
    <name evidence="15" type="ORF">GC102_23475</name>
</gene>
<dbReference type="CDD" id="cd06225">
    <property type="entry name" value="HAMP"/>
    <property type="match status" value="1"/>
</dbReference>
<comment type="catalytic activity">
    <reaction evidence="1">
        <text>ATP + protein L-histidine = ADP + protein N-phospho-L-histidine.</text>
        <dbReference type="EC" id="2.7.13.3"/>
    </reaction>
</comment>
<evidence type="ECO:0000313" key="16">
    <source>
        <dbReference type="Proteomes" id="UP000658690"/>
    </source>
</evidence>
<keyword evidence="10" id="KW-0902">Two-component regulatory system</keyword>
<keyword evidence="8" id="KW-0418">Kinase</keyword>
<dbReference type="PROSITE" id="PS50885">
    <property type="entry name" value="HAMP"/>
    <property type="match status" value="1"/>
</dbReference>
<dbReference type="EC" id="2.7.13.3" evidence="3"/>
<evidence type="ECO:0000256" key="1">
    <source>
        <dbReference type="ARBA" id="ARBA00000085"/>
    </source>
</evidence>
<keyword evidence="12" id="KW-1133">Transmembrane helix</keyword>
<evidence type="ECO:0000256" key="10">
    <source>
        <dbReference type="ARBA" id="ARBA00023012"/>
    </source>
</evidence>
<dbReference type="PANTHER" id="PTHR34220">
    <property type="entry name" value="SENSOR HISTIDINE KINASE YPDA"/>
    <property type="match status" value="1"/>
</dbReference>
<dbReference type="SMART" id="SM00304">
    <property type="entry name" value="HAMP"/>
    <property type="match status" value="1"/>
</dbReference>
<dbReference type="Pfam" id="PF06580">
    <property type="entry name" value="His_kinase"/>
    <property type="match status" value="1"/>
</dbReference>
<evidence type="ECO:0000256" key="3">
    <source>
        <dbReference type="ARBA" id="ARBA00012438"/>
    </source>
</evidence>
<keyword evidence="12" id="KW-0812">Transmembrane</keyword>
<dbReference type="InterPro" id="IPR005467">
    <property type="entry name" value="His_kinase_dom"/>
</dbReference>
<dbReference type="InterPro" id="IPR050640">
    <property type="entry name" value="Bact_2-comp_sensor_kinase"/>
</dbReference>
<evidence type="ECO:0000256" key="9">
    <source>
        <dbReference type="ARBA" id="ARBA00022840"/>
    </source>
</evidence>
<keyword evidence="16" id="KW-1185">Reference proteome</keyword>
<dbReference type="RefSeq" id="WP_171691678.1">
    <property type="nucleotide sequence ID" value="NZ_WHOC01000133.1"/>
</dbReference>
<dbReference type="Proteomes" id="UP000658690">
    <property type="component" value="Unassembled WGS sequence"/>
</dbReference>
<comment type="caution">
    <text evidence="15">The sequence shown here is derived from an EMBL/GenBank/DDBJ whole genome shotgun (WGS) entry which is preliminary data.</text>
</comment>
<evidence type="ECO:0000259" key="13">
    <source>
        <dbReference type="PROSITE" id="PS50109"/>
    </source>
</evidence>
<dbReference type="SUPFAM" id="SSF158472">
    <property type="entry name" value="HAMP domain-like"/>
    <property type="match status" value="1"/>
</dbReference>
<dbReference type="InterPro" id="IPR010559">
    <property type="entry name" value="Sig_transdc_His_kin_internal"/>
</dbReference>
<comment type="subcellular location">
    <subcellularLocation>
        <location evidence="2">Cell membrane</location>
        <topology evidence="2">Multi-pass membrane protein</topology>
    </subcellularLocation>
</comment>
<feature type="domain" description="Histidine kinase" evidence="13">
    <location>
        <begin position="316"/>
        <end position="586"/>
    </location>
</feature>
<dbReference type="Gene3D" id="1.10.8.500">
    <property type="entry name" value="HAMP domain in histidine kinase"/>
    <property type="match status" value="1"/>
</dbReference>
<evidence type="ECO:0000259" key="14">
    <source>
        <dbReference type="PROSITE" id="PS50885"/>
    </source>
</evidence>
<evidence type="ECO:0000256" key="11">
    <source>
        <dbReference type="ARBA" id="ARBA00023136"/>
    </source>
</evidence>
<dbReference type="PANTHER" id="PTHR34220:SF7">
    <property type="entry name" value="SENSOR HISTIDINE KINASE YPDA"/>
    <property type="match status" value="1"/>
</dbReference>
<dbReference type="Pfam" id="PF02518">
    <property type="entry name" value="HATPase_c"/>
    <property type="match status" value="1"/>
</dbReference>
<dbReference type="InterPro" id="IPR036890">
    <property type="entry name" value="HATPase_C_sf"/>
</dbReference>
<dbReference type="InterPro" id="IPR003594">
    <property type="entry name" value="HATPase_dom"/>
</dbReference>
<keyword evidence="5" id="KW-0597">Phosphoprotein</keyword>
<keyword evidence="9" id="KW-0067">ATP-binding</keyword>
<evidence type="ECO:0000256" key="8">
    <source>
        <dbReference type="ARBA" id="ARBA00022777"/>
    </source>
</evidence>
<protein>
    <recommendedName>
        <fullName evidence="3">histidine kinase</fullName>
        <ecNumber evidence="3">2.7.13.3</ecNumber>
    </recommendedName>
</protein>
<feature type="domain" description="HAMP" evidence="14">
    <location>
        <begin position="319"/>
        <end position="371"/>
    </location>
</feature>
<evidence type="ECO:0000256" key="7">
    <source>
        <dbReference type="ARBA" id="ARBA00022741"/>
    </source>
</evidence>
<dbReference type="SUPFAM" id="SSF55874">
    <property type="entry name" value="ATPase domain of HSP90 chaperone/DNA topoisomerase II/histidine kinase"/>
    <property type="match status" value="1"/>
</dbReference>
<evidence type="ECO:0000256" key="6">
    <source>
        <dbReference type="ARBA" id="ARBA00022679"/>
    </source>
</evidence>
<sequence>MRASFLSFIQRSFFVKVIFILFLISVVPLLIFAYLTVTLSNQTVMDKVKKLNLQVVNQVMERTDITMLRMQQVSSQYGISPSMINLMDSQKNFYNYVVQNQELQRVLDTAKAVIGDINDIGIYSVESGEVVTSLDPIAPLTESRYTKLIARFEQSNKPFLLVDDRNAEDSFLQNNSFFMRKVPYSNGVGYKGVLMITLPNEALKKAIQNIDLGPEGAVYIVSPDKKVIATTSREDSFELIKHTGQLLDNWQQRERSDQFTLGHSLVSVKQSKYFHGWIVISEIPDSQLSESTHFITKSALVVLFALMMLGLIVSLTVGYSLYRPLQRLKRHMRLIQQGDFTTHFTNYPNNEIGDLGFMLNKMGNRLQSLVEDLQKSEDLKRRNEIRALQSQINPHFMYNTLNTISVFATLRDYKKIKTMMHNLITILRYSMENYEQLVPLSLELNYIADYVNLLQLRYDRPIHLQLEIDESMNDMLIPKLLLQPLIENSLFHGILAKEDDEGLIIVRATRTTEKTVLLQVGDNGKGIDPDRLEALRNDLAHSLPGESIGVKNVWERVRLLYGEQAEFQIECPGDGTVVSIHIPCDRLYDEKEDPSLYDAV</sequence>
<evidence type="ECO:0000256" key="5">
    <source>
        <dbReference type="ARBA" id="ARBA00022553"/>
    </source>
</evidence>
<proteinExistence type="predicted"/>
<evidence type="ECO:0000313" key="15">
    <source>
        <dbReference type="EMBL" id="NOU88687.1"/>
    </source>
</evidence>
<feature type="transmembrane region" description="Helical" evidence="12">
    <location>
        <begin position="12"/>
        <end position="35"/>
    </location>
</feature>
<evidence type="ECO:0000256" key="4">
    <source>
        <dbReference type="ARBA" id="ARBA00022475"/>
    </source>
</evidence>
<dbReference type="EMBL" id="WHOC01000133">
    <property type="protein sequence ID" value="NOU88687.1"/>
    <property type="molecule type" value="Genomic_DNA"/>
</dbReference>
<dbReference type="Pfam" id="PF00672">
    <property type="entry name" value="HAMP"/>
    <property type="match status" value="1"/>
</dbReference>
<evidence type="ECO:0000256" key="12">
    <source>
        <dbReference type="SAM" id="Phobius"/>
    </source>
</evidence>
<evidence type="ECO:0000256" key="2">
    <source>
        <dbReference type="ARBA" id="ARBA00004651"/>
    </source>
</evidence>
<name>A0ABX1Z5Y1_9BACL</name>
<feature type="transmembrane region" description="Helical" evidence="12">
    <location>
        <begin position="299"/>
        <end position="322"/>
    </location>
</feature>